<evidence type="ECO:0000256" key="13">
    <source>
        <dbReference type="ARBA" id="ARBA00023146"/>
    </source>
</evidence>
<comment type="similarity">
    <text evidence="2 15">Belongs to the phenylalanyl-tRNA synthetase beta subunit family. Type 1 subfamily.</text>
</comment>
<dbReference type="SUPFAM" id="SSF54991">
    <property type="entry name" value="Anticodon-binding domain of PheRS"/>
    <property type="match status" value="1"/>
</dbReference>
<dbReference type="SUPFAM" id="SSF55681">
    <property type="entry name" value="Class II aaRS and biotin synthetases"/>
    <property type="match status" value="1"/>
</dbReference>
<evidence type="ECO:0000256" key="9">
    <source>
        <dbReference type="ARBA" id="ARBA00022840"/>
    </source>
</evidence>
<dbReference type="Gene3D" id="3.30.70.380">
    <property type="entry name" value="Ferrodoxin-fold anticodon-binding domain"/>
    <property type="match status" value="1"/>
</dbReference>
<evidence type="ECO:0000259" key="18">
    <source>
        <dbReference type="PROSITE" id="PS50886"/>
    </source>
</evidence>
<dbReference type="GO" id="GO:0000287">
    <property type="term" value="F:magnesium ion binding"/>
    <property type="evidence" value="ECO:0007669"/>
    <property type="project" value="UniProtKB-UniRule"/>
</dbReference>
<keyword evidence="5 16" id="KW-0820">tRNA-binding</keyword>
<dbReference type="PROSITE" id="PS51447">
    <property type="entry name" value="FDX_ACB"/>
    <property type="match status" value="1"/>
</dbReference>
<evidence type="ECO:0000256" key="17">
    <source>
        <dbReference type="SAM" id="MobiDB-lite"/>
    </source>
</evidence>
<dbReference type="InterPro" id="IPR045060">
    <property type="entry name" value="Phe-tRNA-ligase_IIc_bsu"/>
</dbReference>
<keyword evidence="11 16" id="KW-0694">RNA-binding</keyword>
<evidence type="ECO:0000256" key="8">
    <source>
        <dbReference type="ARBA" id="ARBA00022741"/>
    </source>
</evidence>
<evidence type="ECO:0000256" key="4">
    <source>
        <dbReference type="ARBA" id="ARBA00022490"/>
    </source>
</evidence>
<dbReference type="InterPro" id="IPR020825">
    <property type="entry name" value="Phe-tRNA_synthase-like_B3/B4"/>
</dbReference>
<dbReference type="SMART" id="SM00873">
    <property type="entry name" value="B3_4"/>
    <property type="match status" value="1"/>
</dbReference>
<dbReference type="RefSeq" id="WP_136932549.1">
    <property type="nucleotide sequence ID" value="NZ_SSMQ01000037.1"/>
</dbReference>
<name>A0A4U1J3S2_9BACT</name>
<evidence type="ECO:0000256" key="10">
    <source>
        <dbReference type="ARBA" id="ARBA00022842"/>
    </source>
</evidence>
<feature type="domain" description="B5" evidence="20">
    <location>
        <begin position="448"/>
        <end position="528"/>
    </location>
</feature>
<feature type="domain" description="FDX-ACB" evidence="19">
    <location>
        <begin position="754"/>
        <end position="855"/>
    </location>
</feature>
<dbReference type="SMART" id="SM00874">
    <property type="entry name" value="B5"/>
    <property type="match status" value="1"/>
</dbReference>
<dbReference type="AlphaFoldDB" id="A0A4U1J3S2"/>
<dbReference type="PROSITE" id="PS51483">
    <property type="entry name" value="B5"/>
    <property type="match status" value="1"/>
</dbReference>
<dbReference type="InterPro" id="IPR045864">
    <property type="entry name" value="aa-tRNA-synth_II/BPL/LPL"/>
</dbReference>
<keyword evidence="13 15" id="KW-0030">Aminoacyl-tRNA synthetase</keyword>
<dbReference type="InterPro" id="IPR004532">
    <property type="entry name" value="Phe-tRNA-ligase_IIc_bsu_bact"/>
</dbReference>
<keyword evidence="12 15" id="KW-0648">Protein biosynthesis</keyword>
<dbReference type="InterPro" id="IPR002547">
    <property type="entry name" value="tRNA-bd_dom"/>
</dbReference>
<dbReference type="Pfam" id="PF17759">
    <property type="entry name" value="tRNA_synthFbeta"/>
    <property type="match status" value="1"/>
</dbReference>
<dbReference type="Pfam" id="PF01588">
    <property type="entry name" value="tRNA_bind"/>
    <property type="match status" value="1"/>
</dbReference>
<evidence type="ECO:0000256" key="14">
    <source>
        <dbReference type="ARBA" id="ARBA00049255"/>
    </source>
</evidence>
<gene>
    <name evidence="15" type="primary">pheT</name>
    <name evidence="21" type="ORF">E8A74_30090</name>
</gene>
<dbReference type="PANTHER" id="PTHR10947:SF0">
    <property type="entry name" value="PHENYLALANINE--TRNA LIGASE BETA SUBUNIT"/>
    <property type="match status" value="1"/>
</dbReference>
<dbReference type="GO" id="GO:0000049">
    <property type="term" value="F:tRNA binding"/>
    <property type="evidence" value="ECO:0007669"/>
    <property type="project" value="UniProtKB-UniRule"/>
</dbReference>
<dbReference type="Pfam" id="PF03484">
    <property type="entry name" value="B5"/>
    <property type="match status" value="1"/>
</dbReference>
<dbReference type="EMBL" id="SSMQ01000037">
    <property type="protein sequence ID" value="TKD01837.1"/>
    <property type="molecule type" value="Genomic_DNA"/>
</dbReference>
<evidence type="ECO:0000313" key="21">
    <source>
        <dbReference type="EMBL" id="TKD01837.1"/>
    </source>
</evidence>
<dbReference type="InterPro" id="IPR005121">
    <property type="entry name" value="Fdx_antiC-bd"/>
</dbReference>
<feature type="region of interest" description="Disordered" evidence="17">
    <location>
        <begin position="224"/>
        <end position="245"/>
    </location>
</feature>
<evidence type="ECO:0000256" key="2">
    <source>
        <dbReference type="ARBA" id="ARBA00008653"/>
    </source>
</evidence>
<evidence type="ECO:0000256" key="7">
    <source>
        <dbReference type="ARBA" id="ARBA00022723"/>
    </source>
</evidence>
<accession>A0A4U1J3S2</accession>
<comment type="subcellular location">
    <subcellularLocation>
        <location evidence="1 15">Cytoplasm</location>
    </subcellularLocation>
</comment>
<dbReference type="Gene3D" id="3.30.930.10">
    <property type="entry name" value="Bira Bifunctional Protein, Domain 2"/>
    <property type="match status" value="1"/>
</dbReference>
<feature type="binding site" evidence="15">
    <location>
        <position position="512"/>
    </location>
    <ligand>
        <name>Mg(2+)</name>
        <dbReference type="ChEBI" id="CHEBI:18420"/>
        <note>shared with alpha subunit</note>
    </ligand>
</feature>
<evidence type="ECO:0000256" key="5">
    <source>
        <dbReference type="ARBA" id="ARBA00022555"/>
    </source>
</evidence>
<dbReference type="InterPro" id="IPR009061">
    <property type="entry name" value="DNA-bd_dom_put_sf"/>
</dbReference>
<keyword evidence="7 15" id="KW-0479">Metal-binding</keyword>
<dbReference type="GO" id="GO:0006432">
    <property type="term" value="P:phenylalanyl-tRNA aminoacylation"/>
    <property type="evidence" value="ECO:0007669"/>
    <property type="project" value="UniProtKB-UniRule"/>
</dbReference>
<sequence>MKASYRWIRELIPGLDASPEEIARRLTHAGIEVEAITEFGEGTKTLVVAEVKAYEPHPSRAKLKLVTINRGVSSTLGGSAPTSGAAPPNPQQRIVCGAPNVPEPGGLVAFAPLGAHLPAVNMTLTPREIGGVISEGMLCSERELGLSAVASKDEDAGILILPKGLAAPGTPLREAMPEVHDYILHLGLTPNRPDALGHIGLAREIAALFNLPWKKPTPKALVDARGLRSGERSSAPEPPRFAEGETVSRHVSVRIDDTERCPQYGAGLVLGVTIGPSPTWLRYRLESLGVRSISNVVDVTNLVLLEYGQPMHAFDLNDVRGSQILVRRATPGEPLKTLDGESRKLDADDLVIADAEGPTALAGIMGGANSEIHANTTRVLLECAYFAPRGVRRTARRHGMHTESSHRFERGVDHGSLEDALAYATTLLTELAGGAAAREPILAGAKIPAREPVRLRAARMNALLGTDVPLPEATDILTRLGFEVRGTHGEGEQAYADVIPPSHRPDIAGEADLVEEVVRVRGLGTVPTVLPALRPQPPRHTFDLSLRVRGAAVSVGLSEAITYGFVSAEEIEALGLPPAPFRLLNPLTQDRSVMRTSLLPGLLEAVRRARRHGVPDIRIFTVGARFLADPTRAPLADEVPSFAAVLAGYRRSPLQKPVEVDVYDAKGVALEIVERVTHEKADVAHQPEATRAPYLHPRAAGQILVKGRVVGAFGVLHPDVVDKLDLDGSAVLVELDLRALGEVGAARPQYRPIPTLPAATRDVALVVSDEVEAGAVGTAIREAGGELCESVEVFDLFRGGSIPAGHRSLAFHVVYRDPRAATDPEKARTLTDEEVDRRHKSVLETVHARFGATLRA</sequence>
<dbReference type="Gene3D" id="3.50.40.10">
    <property type="entry name" value="Phenylalanyl-trna Synthetase, Chain B, domain 3"/>
    <property type="match status" value="1"/>
</dbReference>
<keyword evidence="9 15" id="KW-0067">ATP-binding</keyword>
<evidence type="ECO:0000256" key="15">
    <source>
        <dbReference type="HAMAP-Rule" id="MF_00283"/>
    </source>
</evidence>
<comment type="catalytic activity">
    <reaction evidence="14 15">
        <text>tRNA(Phe) + L-phenylalanine + ATP = L-phenylalanyl-tRNA(Phe) + AMP + diphosphate + H(+)</text>
        <dbReference type="Rhea" id="RHEA:19413"/>
        <dbReference type="Rhea" id="RHEA-COMP:9668"/>
        <dbReference type="Rhea" id="RHEA-COMP:9699"/>
        <dbReference type="ChEBI" id="CHEBI:15378"/>
        <dbReference type="ChEBI" id="CHEBI:30616"/>
        <dbReference type="ChEBI" id="CHEBI:33019"/>
        <dbReference type="ChEBI" id="CHEBI:58095"/>
        <dbReference type="ChEBI" id="CHEBI:78442"/>
        <dbReference type="ChEBI" id="CHEBI:78531"/>
        <dbReference type="ChEBI" id="CHEBI:456215"/>
        <dbReference type="EC" id="6.1.1.20"/>
    </reaction>
</comment>
<evidence type="ECO:0000256" key="6">
    <source>
        <dbReference type="ARBA" id="ARBA00022598"/>
    </source>
</evidence>
<dbReference type="PROSITE" id="PS50886">
    <property type="entry name" value="TRBD"/>
    <property type="match status" value="1"/>
</dbReference>
<feature type="binding site" evidence="15">
    <location>
        <position position="506"/>
    </location>
    <ligand>
        <name>Mg(2+)</name>
        <dbReference type="ChEBI" id="CHEBI:18420"/>
        <note>shared with alpha subunit</note>
    </ligand>
</feature>
<dbReference type="Gene3D" id="3.30.56.10">
    <property type="match status" value="2"/>
</dbReference>
<dbReference type="SMART" id="SM00896">
    <property type="entry name" value="FDX-ACB"/>
    <property type="match status" value="1"/>
</dbReference>
<protein>
    <recommendedName>
        <fullName evidence="15">Phenylalanine--tRNA ligase beta subunit</fullName>
        <ecNumber evidence="15">6.1.1.20</ecNumber>
    </recommendedName>
    <alternativeName>
        <fullName evidence="15">Phenylalanyl-tRNA synthetase beta subunit</fullName>
        <shortName evidence="15">PheRS</shortName>
    </alternativeName>
</protein>
<dbReference type="InterPro" id="IPR012340">
    <property type="entry name" value="NA-bd_OB-fold"/>
</dbReference>
<dbReference type="Pfam" id="PF03483">
    <property type="entry name" value="B3_4"/>
    <property type="match status" value="1"/>
</dbReference>
<comment type="caution">
    <text evidence="21">The sequence shown here is derived from an EMBL/GenBank/DDBJ whole genome shotgun (WGS) entry which is preliminary data.</text>
</comment>
<dbReference type="SUPFAM" id="SSF46955">
    <property type="entry name" value="Putative DNA-binding domain"/>
    <property type="match status" value="1"/>
</dbReference>
<reference evidence="21 22" key="1">
    <citation type="submission" date="2019-04" db="EMBL/GenBank/DDBJ databases">
        <authorList>
            <person name="Li Y."/>
            <person name="Wang J."/>
        </authorList>
    </citation>
    <scope>NUCLEOTIDE SEQUENCE [LARGE SCALE GENOMIC DNA]</scope>
    <source>
        <strain evidence="21 22">DSM 14668</strain>
    </source>
</reference>
<dbReference type="GO" id="GO:0005524">
    <property type="term" value="F:ATP binding"/>
    <property type="evidence" value="ECO:0007669"/>
    <property type="project" value="UniProtKB-UniRule"/>
</dbReference>
<dbReference type="GO" id="GO:0009328">
    <property type="term" value="C:phenylalanine-tRNA ligase complex"/>
    <property type="evidence" value="ECO:0007669"/>
    <property type="project" value="TreeGrafter"/>
</dbReference>
<dbReference type="Proteomes" id="UP000309215">
    <property type="component" value="Unassembled WGS sequence"/>
</dbReference>
<dbReference type="InterPro" id="IPR036690">
    <property type="entry name" value="Fdx_antiC-bd_sf"/>
</dbReference>
<dbReference type="EC" id="6.1.1.20" evidence="15"/>
<dbReference type="Pfam" id="PF03147">
    <property type="entry name" value="FDX-ACB"/>
    <property type="match status" value="1"/>
</dbReference>
<dbReference type="FunFam" id="3.50.40.10:FF:000001">
    <property type="entry name" value="Phenylalanine--tRNA ligase beta subunit"/>
    <property type="match status" value="1"/>
</dbReference>
<dbReference type="InterPro" id="IPR041616">
    <property type="entry name" value="PheRS_beta_core"/>
</dbReference>
<keyword evidence="8 15" id="KW-0547">Nucleotide-binding</keyword>
<dbReference type="OrthoDB" id="9805455at2"/>
<dbReference type="HAMAP" id="MF_00283">
    <property type="entry name" value="Phe_tRNA_synth_beta1"/>
    <property type="match status" value="1"/>
</dbReference>
<dbReference type="NCBIfam" id="TIGR00472">
    <property type="entry name" value="pheT_bact"/>
    <property type="match status" value="1"/>
</dbReference>
<evidence type="ECO:0000259" key="19">
    <source>
        <dbReference type="PROSITE" id="PS51447"/>
    </source>
</evidence>
<keyword evidence="10 15" id="KW-0460">Magnesium</keyword>
<evidence type="ECO:0000256" key="16">
    <source>
        <dbReference type="PROSITE-ProRule" id="PRU00209"/>
    </source>
</evidence>
<dbReference type="InterPro" id="IPR033714">
    <property type="entry name" value="tRNA_bind_bactPheRS"/>
</dbReference>
<dbReference type="SUPFAM" id="SSF50249">
    <property type="entry name" value="Nucleic acid-binding proteins"/>
    <property type="match status" value="1"/>
</dbReference>
<evidence type="ECO:0000256" key="1">
    <source>
        <dbReference type="ARBA" id="ARBA00004496"/>
    </source>
</evidence>
<evidence type="ECO:0000256" key="3">
    <source>
        <dbReference type="ARBA" id="ARBA00011209"/>
    </source>
</evidence>
<evidence type="ECO:0000256" key="11">
    <source>
        <dbReference type="ARBA" id="ARBA00022884"/>
    </source>
</evidence>
<organism evidence="21 22">
    <name type="scientific">Polyangium fumosum</name>
    <dbReference type="NCBI Taxonomy" id="889272"/>
    <lineage>
        <taxon>Bacteria</taxon>
        <taxon>Pseudomonadati</taxon>
        <taxon>Myxococcota</taxon>
        <taxon>Polyangia</taxon>
        <taxon>Polyangiales</taxon>
        <taxon>Polyangiaceae</taxon>
        <taxon>Polyangium</taxon>
    </lineage>
</organism>
<evidence type="ECO:0000313" key="22">
    <source>
        <dbReference type="Proteomes" id="UP000309215"/>
    </source>
</evidence>
<dbReference type="SUPFAM" id="SSF56037">
    <property type="entry name" value="PheT/TilS domain"/>
    <property type="match status" value="1"/>
</dbReference>
<dbReference type="CDD" id="cd02796">
    <property type="entry name" value="tRNA_bind_bactPheRS"/>
    <property type="match status" value="1"/>
</dbReference>
<comment type="cofactor">
    <cofactor evidence="15">
        <name>Mg(2+)</name>
        <dbReference type="ChEBI" id="CHEBI:18420"/>
    </cofactor>
    <text evidence="15">Binds 2 magnesium ions per tetramer.</text>
</comment>
<keyword evidence="6 15" id="KW-0436">Ligase</keyword>
<feature type="binding site" evidence="15">
    <location>
        <position position="515"/>
    </location>
    <ligand>
        <name>Mg(2+)</name>
        <dbReference type="ChEBI" id="CHEBI:18420"/>
        <note>shared with alpha subunit</note>
    </ligand>
</feature>
<dbReference type="Gene3D" id="2.40.50.140">
    <property type="entry name" value="Nucleic acid-binding proteins"/>
    <property type="match status" value="1"/>
</dbReference>
<comment type="subunit">
    <text evidence="3 15">Tetramer of two alpha and two beta subunits.</text>
</comment>
<evidence type="ECO:0000256" key="12">
    <source>
        <dbReference type="ARBA" id="ARBA00022917"/>
    </source>
</evidence>
<feature type="binding site" evidence="15">
    <location>
        <position position="516"/>
    </location>
    <ligand>
        <name>Mg(2+)</name>
        <dbReference type="ChEBI" id="CHEBI:18420"/>
        <note>shared with alpha subunit</note>
    </ligand>
</feature>
<keyword evidence="22" id="KW-1185">Reference proteome</keyword>
<dbReference type="GO" id="GO:0004826">
    <property type="term" value="F:phenylalanine-tRNA ligase activity"/>
    <property type="evidence" value="ECO:0007669"/>
    <property type="project" value="UniProtKB-UniRule"/>
</dbReference>
<feature type="domain" description="TRNA-binding" evidence="18">
    <location>
        <begin position="40"/>
        <end position="173"/>
    </location>
</feature>
<keyword evidence="4 15" id="KW-0963">Cytoplasm</keyword>
<dbReference type="InterPro" id="IPR005146">
    <property type="entry name" value="B3/B4_tRNA-bd"/>
</dbReference>
<proteinExistence type="inferred from homology"/>
<dbReference type="PANTHER" id="PTHR10947">
    <property type="entry name" value="PHENYLALANYL-TRNA SYNTHETASE BETA CHAIN AND LEUCINE-RICH REPEAT-CONTAINING PROTEIN 47"/>
    <property type="match status" value="1"/>
</dbReference>
<evidence type="ECO:0000259" key="20">
    <source>
        <dbReference type="PROSITE" id="PS51483"/>
    </source>
</evidence>
<dbReference type="InterPro" id="IPR005147">
    <property type="entry name" value="tRNA_synthase_B5-dom"/>
</dbReference>
<dbReference type="CDD" id="cd00769">
    <property type="entry name" value="PheRS_beta_core"/>
    <property type="match status" value="1"/>
</dbReference>